<dbReference type="PANTHER" id="PTHR43808:SF31">
    <property type="entry name" value="N-ACETYL-L-CITRULLINE DEACETYLASE"/>
    <property type="match status" value="1"/>
</dbReference>
<keyword evidence="3" id="KW-0645">Protease</keyword>
<keyword evidence="10" id="KW-1185">Reference proteome</keyword>
<dbReference type="InterPro" id="IPR002933">
    <property type="entry name" value="Peptidase_M20"/>
</dbReference>
<dbReference type="NCBIfam" id="TIGR01887">
    <property type="entry name" value="dipeptidaselike"/>
    <property type="match status" value="1"/>
</dbReference>
<reference evidence="10" key="1">
    <citation type="journal article" date="2019" name="Int. J. Syst. Evol. Microbiol.">
        <title>The Global Catalogue of Microorganisms (GCM) 10K type strain sequencing project: providing services to taxonomists for standard genome sequencing and annotation.</title>
        <authorList>
            <consortium name="The Broad Institute Genomics Platform"/>
            <consortium name="The Broad Institute Genome Sequencing Center for Infectious Disease"/>
            <person name="Wu L."/>
            <person name="Ma J."/>
        </authorList>
    </citation>
    <scope>NUCLEOTIDE SEQUENCE [LARGE SCALE GENOMIC DNA]</scope>
    <source>
        <strain evidence="10">JCM 4738</strain>
    </source>
</reference>
<sequence length="470" mass="50365">MDWKQNAEHIEQQMISDLKSLISIKSVLDESASTENAPFGPGPKQALDWLLDRGREAGMSVKEVGGAAGHIEIGEGDGLLGILCHVDVVPAGDGWETPPFEGHERNGRLYGRGAIDDKGPTIAAFHAMKMIKESGIALNKRIRLIVGTDEESGFRCMKRYFETEEMPGIGFAPDADFPIIHAEKGIADLVFSQLPGKDAGLLHSFRSGDRTNMVPDVARAEISVPETISGLEDAFRSFLEETGASGEIINHGESWVIILNGKAAHAMEPEDGVNAGVLLARFLDPYMEGASARFTSFVTQAFGDASRGHALGLDFSDEISGETTLNAGILTYNGSKGGEVSVSMRYSVTFPKEEKLAACREALEGSGFTLDIVSDSPPHHVDAGDPLIRTLSEVYERQTGEKAELLAIGGGTYARTLEKGVAFGMLFPGRPDVAHQADEYVDIEDLVKAAAIYADAIASLAGEQPTDNNN</sequence>
<dbReference type="PROSITE" id="PS00759">
    <property type="entry name" value="ARGE_DAPE_CPG2_2"/>
    <property type="match status" value="1"/>
</dbReference>
<gene>
    <name evidence="9" type="primary">pepV</name>
    <name evidence="9" type="ORF">ACFQQH_04930</name>
</gene>
<dbReference type="GO" id="GO:0016805">
    <property type="term" value="F:dipeptidase activity"/>
    <property type="evidence" value="ECO:0007669"/>
    <property type="project" value="UniProtKB-KW"/>
</dbReference>
<keyword evidence="8" id="KW-0482">Metalloprotease</keyword>
<dbReference type="Pfam" id="PF01546">
    <property type="entry name" value="Peptidase_M20"/>
    <property type="match status" value="1"/>
</dbReference>
<protein>
    <submittedName>
        <fullName evidence="9">Dipeptidase PepV</fullName>
        <ecNumber evidence="9">3.4.13.-</ecNumber>
    </submittedName>
</protein>
<dbReference type="InterPro" id="IPR010964">
    <property type="entry name" value="M20A_pepV-rel"/>
</dbReference>
<evidence type="ECO:0000313" key="9">
    <source>
        <dbReference type="EMBL" id="MFC7364469.1"/>
    </source>
</evidence>
<comment type="similarity">
    <text evidence="2">Belongs to the peptidase M20A family.</text>
</comment>
<comment type="cofactor">
    <cofactor evidence="1">
        <name>Zn(2+)</name>
        <dbReference type="ChEBI" id="CHEBI:29105"/>
    </cofactor>
</comment>
<evidence type="ECO:0000256" key="4">
    <source>
        <dbReference type="ARBA" id="ARBA00022723"/>
    </source>
</evidence>
<dbReference type="Gene3D" id="3.30.70.360">
    <property type="match status" value="2"/>
</dbReference>
<evidence type="ECO:0000256" key="5">
    <source>
        <dbReference type="ARBA" id="ARBA00022801"/>
    </source>
</evidence>
<dbReference type="PANTHER" id="PTHR43808">
    <property type="entry name" value="ACETYLORNITHINE DEACETYLASE"/>
    <property type="match status" value="1"/>
</dbReference>
<dbReference type="EMBL" id="JBHTCT010000011">
    <property type="protein sequence ID" value="MFC7364469.1"/>
    <property type="molecule type" value="Genomic_DNA"/>
</dbReference>
<name>A0ABW2NB31_9BACL</name>
<dbReference type="RefSeq" id="WP_157297297.1">
    <property type="nucleotide sequence ID" value="NZ_JBHTCT010000011.1"/>
</dbReference>
<evidence type="ECO:0000256" key="8">
    <source>
        <dbReference type="ARBA" id="ARBA00023049"/>
    </source>
</evidence>
<evidence type="ECO:0000256" key="3">
    <source>
        <dbReference type="ARBA" id="ARBA00022670"/>
    </source>
</evidence>
<dbReference type="EC" id="3.4.13.-" evidence="9"/>
<evidence type="ECO:0000313" key="10">
    <source>
        <dbReference type="Proteomes" id="UP001596483"/>
    </source>
</evidence>
<dbReference type="InterPro" id="IPR036264">
    <property type="entry name" value="Bact_exopeptidase_dim_dom"/>
</dbReference>
<dbReference type="SUPFAM" id="SSF53187">
    <property type="entry name" value="Zn-dependent exopeptidases"/>
    <property type="match status" value="1"/>
</dbReference>
<proteinExistence type="inferred from homology"/>
<keyword evidence="7 9" id="KW-0224">Dipeptidase</keyword>
<dbReference type="SUPFAM" id="SSF55031">
    <property type="entry name" value="Bacterial exopeptidase dimerisation domain"/>
    <property type="match status" value="1"/>
</dbReference>
<keyword evidence="6" id="KW-0862">Zinc</keyword>
<dbReference type="CDD" id="cd03888">
    <property type="entry name" value="M20_PepV"/>
    <property type="match status" value="1"/>
</dbReference>
<dbReference type="NCBIfam" id="NF005591">
    <property type="entry name" value="PRK07318.1"/>
    <property type="match status" value="1"/>
</dbReference>
<dbReference type="InterPro" id="IPR001261">
    <property type="entry name" value="ArgE/DapE_CS"/>
</dbReference>
<dbReference type="Gene3D" id="3.40.630.10">
    <property type="entry name" value="Zn peptidases"/>
    <property type="match status" value="1"/>
</dbReference>
<keyword evidence="5 9" id="KW-0378">Hydrolase</keyword>
<evidence type="ECO:0000256" key="7">
    <source>
        <dbReference type="ARBA" id="ARBA00022997"/>
    </source>
</evidence>
<evidence type="ECO:0000256" key="2">
    <source>
        <dbReference type="ARBA" id="ARBA00006247"/>
    </source>
</evidence>
<organism evidence="9 10">
    <name type="scientific">Bhargavaea changchunensis</name>
    <dbReference type="NCBI Taxonomy" id="2134037"/>
    <lineage>
        <taxon>Bacteria</taxon>
        <taxon>Bacillati</taxon>
        <taxon>Bacillota</taxon>
        <taxon>Bacilli</taxon>
        <taxon>Bacillales</taxon>
        <taxon>Caryophanaceae</taxon>
        <taxon>Bhargavaea</taxon>
    </lineage>
</organism>
<evidence type="ECO:0000256" key="1">
    <source>
        <dbReference type="ARBA" id="ARBA00001947"/>
    </source>
</evidence>
<keyword evidence="4" id="KW-0479">Metal-binding</keyword>
<dbReference type="Proteomes" id="UP001596483">
    <property type="component" value="Unassembled WGS sequence"/>
</dbReference>
<accession>A0ABW2NB31</accession>
<comment type="caution">
    <text evidence="9">The sequence shown here is derived from an EMBL/GenBank/DDBJ whole genome shotgun (WGS) entry which is preliminary data.</text>
</comment>
<dbReference type="InterPro" id="IPR050072">
    <property type="entry name" value="Peptidase_M20A"/>
</dbReference>
<evidence type="ECO:0000256" key="6">
    <source>
        <dbReference type="ARBA" id="ARBA00022833"/>
    </source>
</evidence>